<dbReference type="PROSITE" id="PS50110">
    <property type="entry name" value="RESPONSE_REGULATORY"/>
    <property type="match status" value="1"/>
</dbReference>
<organism evidence="4 5">
    <name type="scientific">Azospirillum griseum</name>
    <dbReference type="NCBI Taxonomy" id="2496639"/>
    <lineage>
        <taxon>Bacteria</taxon>
        <taxon>Pseudomonadati</taxon>
        <taxon>Pseudomonadota</taxon>
        <taxon>Alphaproteobacteria</taxon>
        <taxon>Rhodospirillales</taxon>
        <taxon>Azospirillaceae</taxon>
        <taxon>Azospirillum</taxon>
    </lineage>
</organism>
<evidence type="ECO:0000256" key="1">
    <source>
        <dbReference type="ARBA" id="ARBA00022553"/>
    </source>
</evidence>
<feature type="modified residue" description="4-aspartylphosphate" evidence="2">
    <location>
        <position position="59"/>
    </location>
</feature>
<keyword evidence="1 2" id="KW-0597">Phosphoprotein</keyword>
<dbReference type="EMBL" id="RXMA01000004">
    <property type="protein sequence ID" value="RTR22495.1"/>
    <property type="molecule type" value="Genomic_DNA"/>
</dbReference>
<dbReference type="PANTHER" id="PTHR44591:SF3">
    <property type="entry name" value="RESPONSE REGULATORY DOMAIN-CONTAINING PROTEIN"/>
    <property type="match status" value="1"/>
</dbReference>
<dbReference type="GO" id="GO:0000160">
    <property type="term" value="P:phosphorelay signal transduction system"/>
    <property type="evidence" value="ECO:0007669"/>
    <property type="project" value="InterPro"/>
</dbReference>
<dbReference type="Proteomes" id="UP000277007">
    <property type="component" value="Unassembled WGS sequence"/>
</dbReference>
<comment type="caution">
    <text evidence="4">The sequence shown here is derived from an EMBL/GenBank/DDBJ whole genome shotgun (WGS) entry which is preliminary data.</text>
</comment>
<dbReference type="Pfam" id="PF00072">
    <property type="entry name" value="Response_reg"/>
    <property type="match status" value="1"/>
</dbReference>
<dbReference type="AlphaFoldDB" id="A0A3S0I2T1"/>
<reference evidence="4 5" key="1">
    <citation type="submission" date="2018-12" db="EMBL/GenBank/DDBJ databases">
        <authorList>
            <person name="Yang Y."/>
        </authorList>
    </citation>
    <scope>NUCLEOTIDE SEQUENCE [LARGE SCALE GENOMIC DNA]</scope>
    <source>
        <strain evidence="4 5">L-25-5w-1</strain>
    </source>
</reference>
<feature type="domain" description="Response regulatory" evidence="3">
    <location>
        <begin position="10"/>
        <end position="126"/>
    </location>
</feature>
<dbReference type="InterPro" id="IPR001789">
    <property type="entry name" value="Sig_transdc_resp-reg_receiver"/>
</dbReference>
<dbReference type="PANTHER" id="PTHR44591">
    <property type="entry name" value="STRESS RESPONSE REGULATOR PROTEIN 1"/>
    <property type="match status" value="1"/>
</dbReference>
<dbReference type="SUPFAM" id="SSF52172">
    <property type="entry name" value="CheY-like"/>
    <property type="match status" value="1"/>
</dbReference>
<evidence type="ECO:0000256" key="2">
    <source>
        <dbReference type="PROSITE-ProRule" id="PRU00169"/>
    </source>
</evidence>
<protein>
    <submittedName>
        <fullName evidence="4">Response regulator</fullName>
    </submittedName>
</protein>
<gene>
    <name evidence="4" type="ORF">EJ903_06645</name>
</gene>
<proteinExistence type="predicted"/>
<sequence>MMDTVETTPTILVVEDNILMRKLFVRCLEEGGYTVVEATDARAVLDMMRDLRPDLVVMDIVMPNLSGVELIKQIRAEPALKATPVVAVTNLASPADKRRLADAGFDGHVSKPIKPKDFQAVVAEFLKSNAA</sequence>
<dbReference type="RefSeq" id="WP_126613329.1">
    <property type="nucleotide sequence ID" value="NZ_JBHUCY010000053.1"/>
</dbReference>
<dbReference type="Gene3D" id="3.40.50.2300">
    <property type="match status" value="1"/>
</dbReference>
<evidence type="ECO:0000313" key="5">
    <source>
        <dbReference type="Proteomes" id="UP000277007"/>
    </source>
</evidence>
<name>A0A3S0I2T1_9PROT</name>
<keyword evidence="5" id="KW-1185">Reference proteome</keyword>
<accession>A0A3S0I2T1</accession>
<evidence type="ECO:0000313" key="4">
    <source>
        <dbReference type="EMBL" id="RTR22495.1"/>
    </source>
</evidence>
<dbReference type="OrthoDB" id="9801602at2"/>
<dbReference type="SMART" id="SM00448">
    <property type="entry name" value="REC"/>
    <property type="match status" value="1"/>
</dbReference>
<evidence type="ECO:0000259" key="3">
    <source>
        <dbReference type="PROSITE" id="PS50110"/>
    </source>
</evidence>
<dbReference type="InterPro" id="IPR050595">
    <property type="entry name" value="Bact_response_regulator"/>
</dbReference>
<dbReference type="InterPro" id="IPR011006">
    <property type="entry name" value="CheY-like_superfamily"/>
</dbReference>